<evidence type="ECO:0000313" key="1">
    <source>
        <dbReference type="EMBL" id="XBP94716.1"/>
    </source>
</evidence>
<sequence>MTHSRTALQQPIPWAPPKRRLRWLRGGLLATAAILALVFPTAAYAGTGAGDPSATGCDSRATSQHNNLTMVDPVNKAVAGTAYIVYSSWNGGCDTEWVTVHYNSGYRPSPSIWLQNQSGTDLYAAYTSGGLSYTYQLGSMRYRTGCGGVQLYRSDGSYVDWFYLGCY</sequence>
<dbReference type="RefSeq" id="WP_350934873.1">
    <property type="nucleotide sequence ID" value="NZ_CP157762.1"/>
</dbReference>
<name>A0AAU7MDJ9_9ACTN</name>
<gene>
    <name evidence="2" type="ORF">ABUL08_04785</name>
    <name evidence="1" type="ORF">VK199_04760</name>
</gene>
<evidence type="ECO:0008006" key="3">
    <source>
        <dbReference type="Google" id="ProtNLM"/>
    </source>
</evidence>
<protein>
    <recommendedName>
        <fullName evidence="3">Spore-associated protein A</fullName>
    </recommendedName>
</protein>
<reference evidence="1" key="1">
    <citation type="submission" date="2024-01" db="EMBL/GenBank/DDBJ databases">
        <title>The genome sequence of Micromonospora mangrovi CCTCC AA 2012012.</title>
        <authorList>
            <person name="Gao J."/>
        </authorList>
    </citation>
    <scope>NUCLEOTIDE SEQUENCE</scope>
    <source>
        <strain evidence="1">CCTCC AA 2012012</strain>
    </source>
</reference>
<dbReference type="AlphaFoldDB" id="A0AAU7MDJ9"/>
<proteinExistence type="predicted"/>
<reference evidence="2" key="2">
    <citation type="submission" date="2024-06" db="EMBL/GenBank/DDBJ databases">
        <title>Micromonospora mangrovi CCTCC AA 2012012 genome sequences.</title>
        <authorList>
            <person name="Gao J."/>
        </authorList>
    </citation>
    <scope>NUCLEOTIDE SEQUENCE</scope>
    <source>
        <strain evidence="2">CCTCC AA 2012012</strain>
    </source>
</reference>
<organism evidence="1">
    <name type="scientific">Micromonospora sp. CCTCC AA 2012012</name>
    <dbReference type="NCBI Taxonomy" id="3111921"/>
    <lineage>
        <taxon>Bacteria</taxon>
        <taxon>Bacillati</taxon>
        <taxon>Actinomycetota</taxon>
        <taxon>Actinomycetes</taxon>
        <taxon>Micromonosporales</taxon>
        <taxon>Micromonosporaceae</taxon>
        <taxon>Micromonospora</taxon>
    </lineage>
</organism>
<dbReference type="EMBL" id="CP157762">
    <property type="protein sequence ID" value="XBP94716.1"/>
    <property type="molecule type" value="Genomic_DNA"/>
</dbReference>
<evidence type="ECO:0000313" key="2">
    <source>
        <dbReference type="EMBL" id="XCH75417.1"/>
    </source>
</evidence>
<dbReference type="EMBL" id="CP159342">
    <property type="protein sequence ID" value="XCH75417.1"/>
    <property type="molecule type" value="Genomic_DNA"/>
</dbReference>
<accession>A0AAU7MDJ9</accession>